<dbReference type="InterPro" id="IPR053242">
    <property type="entry name" value="PAM2-like_domain"/>
</dbReference>
<feature type="region of interest" description="Disordered" evidence="1">
    <location>
        <begin position="369"/>
        <end position="391"/>
    </location>
</feature>
<dbReference type="Pfam" id="PF08590">
    <property type="entry name" value="DUF1771"/>
    <property type="match status" value="1"/>
</dbReference>
<evidence type="ECO:0000313" key="3">
    <source>
        <dbReference type="EMBL" id="GAX73231.1"/>
    </source>
</evidence>
<dbReference type="Gene3D" id="3.30.1370.110">
    <property type="match status" value="1"/>
</dbReference>
<dbReference type="OrthoDB" id="3231855at2759"/>
<gene>
    <name evidence="3" type="ORF">CEUSTIGMA_g684.t1</name>
</gene>
<proteinExistence type="predicted"/>
<dbReference type="InterPro" id="IPR036063">
    <property type="entry name" value="Smr_dom_sf"/>
</dbReference>
<dbReference type="PANTHER" id="PTHR46651">
    <property type="entry name" value="POLYADENYLATE-BINDING PROTEIN-INTERACTING PROTEIN 7"/>
    <property type="match status" value="1"/>
</dbReference>
<dbReference type="SMART" id="SM00463">
    <property type="entry name" value="SMR"/>
    <property type="match status" value="1"/>
</dbReference>
<organism evidence="3 4">
    <name type="scientific">Chlamydomonas eustigma</name>
    <dbReference type="NCBI Taxonomy" id="1157962"/>
    <lineage>
        <taxon>Eukaryota</taxon>
        <taxon>Viridiplantae</taxon>
        <taxon>Chlorophyta</taxon>
        <taxon>core chlorophytes</taxon>
        <taxon>Chlorophyceae</taxon>
        <taxon>CS clade</taxon>
        <taxon>Chlamydomonadales</taxon>
        <taxon>Chlamydomonadaceae</taxon>
        <taxon>Chlamydomonas</taxon>
    </lineage>
</organism>
<sequence length="579" mass="63126">MCDTAKTAIVNVLNKTALDFPILEYLASMAAEAWSIQKPQDQDEALSSLTEALHDCLTHSAENTDRDYHSLAQAVLKEMATIERSKSGTNDLHAALLEPLRSTQDFHVPEQKSSLGPSTKLRASAASFTPQAFSPPISATREAVQTQELSYSVNDSVPELLQRNTAVLLGCTRLHNPGLNHCQDGTSYMLNTTYASRDDGTSSQLSWVEPNSPEEAIELMQLWFPDYSQQALLQLYTASHHSLWQSLEDLLLMEGEEPYENRQETTERNISSEGGAQLRFLNQAHMPDSGANLNLKDEESFPSLGGTGHNKACSVKVTAPLSARDALLSTHQSSTRSVNSVGNEALYYRQGTDLDEGKLTSKSVTQRRLPGKGAMNEGGHKGKHASQRVESVPTVASGAVLTRLYEEAREEAREHAYQRHLHYHQATKAYISGNRDLAGRLSAEARRLGQAMAAADARAASCIFRARNPNLSGGSGSGFLDLHGLHVKEACSLVSNILRQQLQNGVPRPVPSAQRGKLLICTGAGKHSDRRVNARGVECAPSIQGRLASAVERLLQRSGVQFTELQHGLFEVTGILTSK</sequence>
<dbReference type="AlphaFoldDB" id="A0A250WR15"/>
<dbReference type="PANTHER" id="PTHR46651:SF1">
    <property type="entry name" value="SMALL MUTS RELATED FAMILY PROTEIN"/>
    <property type="match status" value="1"/>
</dbReference>
<comment type="caution">
    <text evidence="3">The sequence shown here is derived from an EMBL/GenBank/DDBJ whole genome shotgun (WGS) entry which is preliminary data.</text>
</comment>
<evidence type="ECO:0000256" key="1">
    <source>
        <dbReference type="SAM" id="MobiDB-lite"/>
    </source>
</evidence>
<dbReference type="SUPFAM" id="SSF160443">
    <property type="entry name" value="SMR domain-like"/>
    <property type="match status" value="1"/>
</dbReference>
<dbReference type="EMBL" id="BEGY01000002">
    <property type="protein sequence ID" value="GAX73231.1"/>
    <property type="molecule type" value="Genomic_DNA"/>
</dbReference>
<reference evidence="3 4" key="1">
    <citation type="submission" date="2017-08" db="EMBL/GenBank/DDBJ databases">
        <title>Acidophilic green algal genome provides insights into adaptation to an acidic environment.</title>
        <authorList>
            <person name="Hirooka S."/>
            <person name="Hirose Y."/>
            <person name="Kanesaki Y."/>
            <person name="Higuchi S."/>
            <person name="Fujiwara T."/>
            <person name="Onuma R."/>
            <person name="Era A."/>
            <person name="Ohbayashi R."/>
            <person name="Uzuka A."/>
            <person name="Nozaki H."/>
            <person name="Yoshikawa H."/>
            <person name="Miyagishima S.Y."/>
        </authorList>
    </citation>
    <scope>NUCLEOTIDE SEQUENCE [LARGE SCALE GENOMIC DNA]</scope>
    <source>
        <strain evidence="3 4">NIES-2499</strain>
    </source>
</reference>
<dbReference type="InterPro" id="IPR002625">
    <property type="entry name" value="Smr_dom"/>
</dbReference>
<dbReference type="SMART" id="SM01162">
    <property type="entry name" value="DUF1771"/>
    <property type="match status" value="1"/>
</dbReference>
<dbReference type="InterPro" id="IPR013899">
    <property type="entry name" value="DUF1771"/>
</dbReference>
<protein>
    <recommendedName>
        <fullName evidence="2">Smr domain-containing protein</fullName>
    </recommendedName>
</protein>
<dbReference type="Proteomes" id="UP000232323">
    <property type="component" value="Unassembled WGS sequence"/>
</dbReference>
<accession>A0A250WR15</accession>
<dbReference type="STRING" id="1157962.A0A250WR15"/>
<name>A0A250WR15_9CHLO</name>
<dbReference type="PROSITE" id="PS50828">
    <property type="entry name" value="SMR"/>
    <property type="match status" value="1"/>
</dbReference>
<feature type="domain" description="Smr" evidence="2">
    <location>
        <begin position="480"/>
        <end position="579"/>
    </location>
</feature>
<evidence type="ECO:0000259" key="2">
    <source>
        <dbReference type="PROSITE" id="PS50828"/>
    </source>
</evidence>
<keyword evidence="4" id="KW-1185">Reference proteome</keyword>
<evidence type="ECO:0000313" key="4">
    <source>
        <dbReference type="Proteomes" id="UP000232323"/>
    </source>
</evidence>